<evidence type="ECO:0000313" key="2">
    <source>
        <dbReference type="Proteomes" id="UP001346869"/>
    </source>
</evidence>
<gene>
    <name evidence="1" type="ORF">PBY51_008670</name>
</gene>
<comment type="caution">
    <text evidence="1">The sequence shown here is derived from an EMBL/GenBank/DDBJ whole genome shotgun (WGS) entry which is preliminary data.</text>
</comment>
<proteinExistence type="predicted"/>
<keyword evidence="2" id="KW-1185">Reference proteome</keyword>
<protein>
    <submittedName>
        <fullName evidence="1">Uncharacterized protein</fullName>
    </submittedName>
</protein>
<name>A0AAN7WXG2_ELEMC</name>
<sequence length="69" mass="7763">MDCSHRQLAIFRELPVGSIRVMETWDREQLGISSGQMLPAVEVWEALQFARVGVWGLGAVCTHYFVVQG</sequence>
<accession>A0AAN7WXG2</accession>
<reference evidence="1 2" key="1">
    <citation type="journal article" date="2023" name="Genes (Basel)">
        <title>Chromosome-Level Genome Assembly and Circadian Gene Repertoire of the Patagonia Blennie Eleginops maclovinus-The Closest Ancestral Proxy of Antarctic Cryonotothenioids.</title>
        <authorList>
            <person name="Cheng C.C."/>
            <person name="Rivera-Colon A.G."/>
            <person name="Minhas B.F."/>
            <person name="Wilson L."/>
            <person name="Rayamajhi N."/>
            <person name="Vargas-Chacoff L."/>
            <person name="Catchen J.M."/>
        </authorList>
    </citation>
    <scope>NUCLEOTIDE SEQUENCE [LARGE SCALE GENOMIC DNA]</scope>
    <source>
        <strain evidence="1">JMC-PN-2008</strain>
    </source>
</reference>
<dbReference type="EMBL" id="JAUZQC010000024">
    <property type="protein sequence ID" value="KAK5848995.1"/>
    <property type="molecule type" value="Genomic_DNA"/>
</dbReference>
<dbReference type="AlphaFoldDB" id="A0AAN7WXG2"/>
<organism evidence="1 2">
    <name type="scientific">Eleginops maclovinus</name>
    <name type="common">Patagonian blennie</name>
    <name type="synonym">Eleginus maclovinus</name>
    <dbReference type="NCBI Taxonomy" id="56733"/>
    <lineage>
        <taxon>Eukaryota</taxon>
        <taxon>Metazoa</taxon>
        <taxon>Chordata</taxon>
        <taxon>Craniata</taxon>
        <taxon>Vertebrata</taxon>
        <taxon>Euteleostomi</taxon>
        <taxon>Actinopterygii</taxon>
        <taxon>Neopterygii</taxon>
        <taxon>Teleostei</taxon>
        <taxon>Neoteleostei</taxon>
        <taxon>Acanthomorphata</taxon>
        <taxon>Eupercaria</taxon>
        <taxon>Perciformes</taxon>
        <taxon>Notothenioidei</taxon>
        <taxon>Eleginopidae</taxon>
        <taxon>Eleginops</taxon>
    </lineage>
</organism>
<dbReference type="Proteomes" id="UP001346869">
    <property type="component" value="Unassembled WGS sequence"/>
</dbReference>
<evidence type="ECO:0000313" key="1">
    <source>
        <dbReference type="EMBL" id="KAK5848995.1"/>
    </source>
</evidence>
<reference evidence="1 2" key="2">
    <citation type="journal article" date="2023" name="Mol. Biol. Evol.">
        <title>Genomics of Secondarily Temperate Adaptation in the Only Non-Antarctic Icefish.</title>
        <authorList>
            <person name="Rivera-Colon A.G."/>
            <person name="Rayamajhi N."/>
            <person name="Minhas B.F."/>
            <person name="Madrigal G."/>
            <person name="Bilyk K.T."/>
            <person name="Yoon V."/>
            <person name="Hune M."/>
            <person name="Gregory S."/>
            <person name="Cheng C.H.C."/>
            <person name="Catchen J.M."/>
        </authorList>
    </citation>
    <scope>NUCLEOTIDE SEQUENCE [LARGE SCALE GENOMIC DNA]</scope>
    <source>
        <strain evidence="1">JMC-PN-2008</strain>
    </source>
</reference>